<dbReference type="VEuPathDB" id="TriTrypDB:TCDM_14372"/>
<comment type="caution">
    <text evidence="1">The sequence shown here is derived from an EMBL/GenBank/DDBJ whole genome shotgun (WGS) entry which is preliminary data.</text>
</comment>
<dbReference type="AlphaFoldDB" id="A0A2V2VLX0"/>
<dbReference type="VEuPathDB" id="TriTrypDB:C3747_21g890c"/>
<dbReference type="Proteomes" id="UP000246121">
    <property type="component" value="Unassembled WGS sequence"/>
</dbReference>
<evidence type="ECO:0000313" key="2">
    <source>
        <dbReference type="Proteomes" id="UP000246121"/>
    </source>
</evidence>
<dbReference type="VEuPathDB" id="TriTrypDB:TcBrA4_0136900"/>
<dbReference type="EMBL" id="PRFA01000016">
    <property type="protein sequence ID" value="PWU97341.1"/>
    <property type="molecule type" value="Genomic_DNA"/>
</dbReference>
<dbReference type="VEuPathDB" id="TriTrypDB:TcCLB.509601.160"/>
<gene>
    <name evidence="1" type="ORF">C4B63_16g759c</name>
</gene>
<dbReference type="VEuPathDB" id="TriTrypDB:TcYC6_0030350"/>
<evidence type="ECO:0000313" key="1">
    <source>
        <dbReference type="EMBL" id="PWU97341.1"/>
    </source>
</evidence>
<accession>A0A2V2VLX0</accession>
<dbReference type="VEuPathDB" id="TriTrypDB:BCY84_02470"/>
<proteinExistence type="predicted"/>
<sequence length="128" mass="14003">MSIGDDNIVACSCEAPASSSEEYSDTLESLDARLIAEAHARLQRRMEQGTLTEGKELAFPYCSVFAPCGMFPISTAPLPLFMKDDDVVSNIRARLLKERQDAVAVEDAMENAELAALEVKCMLLESMP</sequence>
<dbReference type="VEuPathDB" id="TriTrypDB:TcG_06889"/>
<dbReference type="VEuPathDB" id="TriTrypDB:C4B63_16g759c"/>
<reference evidence="1 2" key="1">
    <citation type="journal article" date="2018" name="Microb. Genom.">
        <title>Expanding an expanded genome: long-read sequencing of Trypanosoma cruzi.</title>
        <authorList>
            <person name="Berna L."/>
            <person name="Rodriguez M."/>
            <person name="Chiribao M.L."/>
            <person name="Parodi-Talice A."/>
            <person name="Pita S."/>
            <person name="Rijo G."/>
            <person name="Alvarez-Valin F."/>
            <person name="Robello C."/>
        </authorList>
    </citation>
    <scope>NUCLEOTIDE SEQUENCE [LARGE SCALE GENOMIC DNA]</scope>
    <source>
        <strain evidence="1 2">Dm28c</strain>
    </source>
</reference>
<name>A0A2V2VLX0_TRYCR</name>
<dbReference type="VEuPathDB" id="TriTrypDB:TcCL_NonESM07773"/>
<organism evidence="1 2">
    <name type="scientific">Trypanosoma cruzi</name>
    <dbReference type="NCBI Taxonomy" id="5693"/>
    <lineage>
        <taxon>Eukaryota</taxon>
        <taxon>Discoba</taxon>
        <taxon>Euglenozoa</taxon>
        <taxon>Kinetoplastea</taxon>
        <taxon>Metakinetoplastina</taxon>
        <taxon>Trypanosomatida</taxon>
        <taxon>Trypanosomatidae</taxon>
        <taxon>Trypanosoma</taxon>
        <taxon>Schizotrypanum</taxon>
    </lineage>
</organism>
<dbReference type="VEuPathDB" id="TriTrypDB:TcCLB.509767.160"/>
<dbReference type="OrthoDB" id="247729at2759"/>
<protein>
    <submittedName>
        <fullName evidence="1">Uncharacterized protein</fullName>
    </submittedName>
</protein>